<keyword evidence="2" id="KW-1185">Reference proteome</keyword>
<name>A0ACC2K7D4_PERAE</name>
<proteinExistence type="predicted"/>
<comment type="caution">
    <text evidence="1">The sequence shown here is derived from an EMBL/GenBank/DDBJ whole genome shotgun (WGS) entry which is preliminary data.</text>
</comment>
<dbReference type="Proteomes" id="UP001234297">
    <property type="component" value="Chromosome 12"/>
</dbReference>
<evidence type="ECO:0000313" key="2">
    <source>
        <dbReference type="Proteomes" id="UP001234297"/>
    </source>
</evidence>
<gene>
    <name evidence="1" type="ORF">MRB53_036231</name>
</gene>
<reference evidence="1 2" key="1">
    <citation type="journal article" date="2022" name="Hortic Res">
        <title>A haplotype resolved chromosomal level avocado genome allows analysis of novel avocado genes.</title>
        <authorList>
            <person name="Nath O."/>
            <person name="Fletcher S.J."/>
            <person name="Hayward A."/>
            <person name="Shaw L.M."/>
            <person name="Masouleh A.K."/>
            <person name="Furtado A."/>
            <person name="Henry R.J."/>
            <person name="Mitter N."/>
        </authorList>
    </citation>
    <scope>NUCLEOTIDE SEQUENCE [LARGE SCALE GENOMIC DNA]</scope>
    <source>
        <strain evidence="2">cv. Hass</strain>
    </source>
</reference>
<protein>
    <submittedName>
        <fullName evidence="1">Uncharacterized protein</fullName>
    </submittedName>
</protein>
<accession>A0ACC2K7D4</accession>
<organism evidence="1 2">
    <name type="scientific">Persea americana</name>
    <name type="common">Avocado</name>
    <dbReference type="NCBI Taxonomy" id="3435"/>
    <lineage>
        <taxon>Eukaryota</taxon>
        <taxon>Viridiplantae</taxon>
        <taxon>Streptophyta</taxon>
        <taxon>Embryophyta</taxon>
        <taxon>Tracheophyta</taxon>
        <taxon>Spermatophyta</taxon>
        <taxon>Magnoliopsida</taxon>
        <taxon>Magnoliidae</taxon>
        <taxon>Laurales</taxon>
        <taxon>Lauraceae</taxon>
        <taxon>Persea</taxon>
    </lineage>
</organism>
<sequence length="103" mass="11754">MSIQAVSVSRAGRPPFYIELLSCHRPCRKPNEEALIDDYPFTPYLSYAFPFGHVAARVFFLQRMYALKATAFFWSHCLDGGHHLTPSLQVVSLDPFLLFDLSD</sequence>
<dbReference type="EMBL" id="CM056820">
    <property type="protein sequence ID" value="KAJ8616859.1"/>
    <property type="molecule type" value="Genomic_DNA"/>
</dbReference>
<evidence type="ECO:0000313" key="1">
    <source>
        <dbReference type="EMBL" id="KAJ8616859.1"/>
    </source>
</evidence>